<dbReference type="InterPro" id="IPR001680">
    <property type="entry name" value="WD40_rpt"/>
</dbReference>
<comment type="caution">
    <text evidence="9">The sequence shown here is derived from an EMBL/GenBank/DDBJ whole genome shotgun (WGS) entry which is preliminary data.</text>
</comment>
<evidence type="ECO:0000313" key="10">
    <source>
        <dbReference type="Proteomes" id="UP000023152"/>
    </source>
</evidence>
<keyword evidence="7" id="KW-0175">Coiled coil</keyword>
<dbReference type="InterPro" id="IPR001293">
    <property type="entry name" value="Znf_TRAF"/>
</dbReference>
<evidence type="ECO:0000256" key="1">
    <source>
        <dbReference type="ARBA" id="ARBA00022574"/>
    </source>
</evidence>
<dbReference type="InterPro" id="IPR020472">
    <property type="entry name" value="WD40_PAC1"/>
</dbReference>
<dbReference type="PROSITE" id="PS50082">
    <property type="entry name" value="WD_REPEATS_2"/>
    <property type="match status" value="6"/>
</dbReference>
<accession>X6M7P5</accession>
<feature type="repeat" description="WD" evidence="6">
    <location>
        <begin position="391"/>
        <end position="434"/>
    </location>
</feature>
<organism evidence="9 10">
    <name type="scientific">Reticulomyxa filosa</name>
    <dbReference type="NCBI Taxonomy" id="46433"/>
    <lineage>
        <taxon>Eukaryota</taxon>
        <taxon>Sar</taxon>
        <taxon>Rhizaria</taxon>
        <taxon>Retaria</taxon>
        <taxon>Foraminifera</taxon>
        <taxon>Monothalamids</taxon>
        <taxon>Reticulomyxidae</taxon>
        <taxon>Reticulomyxa</taxon>
    </lineage>
</organism>
<feature type="repeat" description="WD" evidence="6">
    <location>
        <begin position="622"/>
        <end position="674"/>
    </location>
</feature>
<reference evidence="9 10" key="1">
    <citation type="journal article" date="2013" name="Curr. Biol.">
        <title>The Genome of the Foraminiferan Reticulomyxa filosa.</title>
        <authorList>
            <person name="Glockner G."/>
            <person name="Hulsmann N."/>
            <person name="Schleicher M."/>
            <person name="Noegel A.A."/>
            <person name="Eichinger L."/>
            <person name="Gallinger C."/>
            <person name="Pawlowski J."/>
            <person name="Sierra R."/>
            <person name="Euteneuer U."/>
            <person name="Pillet L."/>
            <person name="Moustafa A."/>
            <person name="Platzer M."/>
            <person name="Groth M."/>
            <person name="Szafranski K."/>
            <person name="Schliwa M."/>
        </authorList>
    </citation>
    <scope>NUCLEOTIDE SEQUENCE [LARGE SCALE GENOMIC DNA]</scope>
</reference>
<dbReference type="InterPro" id="IPR036322">
    <property type="entry name" value="WD40_repeat_dom_sf"/>
</dbReference>
<evidence type="ECO:0000256" key="2">
    <source>
        <dbReference type="ARBA" id="ARBA00022723"/>
    </source>
</evidence>
<dbReference type="Gene3D" id="2.130.10.10">
    <property type="entry name" value="YVTN repeat-like/Quinoprotein amine dehydrogenase"/>
    <property type="match status" value="3"/>
</dbReference>
<dbReference type="Pfam" id="PF00400">
    <property type="entry name" value="WD40"/>
    <property type="match status" value="6"/>
</dbReference>
<evidence type="ECO:0000256" key="6">
    <source>
        <dbReference type="PROSITE-ProRule" id="PRU00221"/>
    </source>
</evidence>
<dbReference type="PANTHER" id="PTHR22847">
    <property type="entry name" value="WD40 REPEAT PROTEIN"/>
    <property type="match status" value="1"/>
</dbReference>
<protein>
    <submittedName>
        <fullName evidence="9">WD-40 repeat protein</fullName>
    </submittedName>
</protein>
<gene>
    <name evidence="9" type="ORF">RFI_28333</name>
</gene>
<evidence type="ECO:0000256" key="3">
    <source>
        <dbReference type="ARBA" id="ARBA00022737"/>
    </source>
</evidence>
<feature type="coiled-coil region" evidence="7">
    <location>
        <begin position="193"/>
        <end position="227"/>
    </location>
</feature>
<dbReference type="CDD" id="cd00200">
    <property type="entry name" value="WD40"/>
    <property type="match status" value="1"/>
</dbReference>
<evidence type="ECO:0000256" key="4">
    <source>
        <dbReference type="ARBA" id="ARBA00022771"/>
    </source>
</evidence>
<dbReference type="SUPFAM" id="SSF50978">
    <property type="entry name" value="WD40 repeat-like"/>
    <property type="match status" value="1"/>
</dbReference>
<dbReference type="GO" id="GO:1990234">
    <property type="term" value="C:transferase complex"/>
    <property type="evidence" value="ECO:0007669"/>
    <property type="project" value="UniProtKB-ARBA"/>
</dbReference>
<dbReference type="InterPro" id="IPR015943">
    <property type="entry name" value="WD40/YVTN_repeat-like_dom_sf"/>
</dbReference>
<dbReference type="PROSITE" id="PS00678">
    <property type="entry name" value="WD_REPEATS_1"/>
    <property type="match status" value="6"/>
</dbReference>
<keyword evidence="2" id="KW-0479">Metal-binding</keyword>
<feature type="repeat" description="WD" evidence="6">
    <location>
        <begin position="581"/>
        <end position="621"/>
    </location>
</feature>
<keyword evidence="10" id="KW-1185">Reference proteome</keyword>
<dbReference type="EMBL" id="ASPP01024399">
    <property type="protein sequence ID" value="ETO09055.1"/>
    <property type="molecule type" value="Genomic_DNA"/>
</dbReference>
<sequence>MIKLENQTTEEKKSGEAFLSAQQACFNKNYFLELDQHDQLNDFICLICKQIVYEPFEINCTQHQNLDGLLLVGEHCLKKFLNDNPNSCPVEPHGTCQYAKSRLAQRYINELKITCPRQLAQSQQQKGKANDIICNFVGKLKELNAHLNNSCPLNSVDCWFKPFGCNHNLYKHELQEHLTSKMRFHFDLVIKSFDTLKQTIQSLQNELIQLQSQNQQLHLQIQSKKKKDEKDLALLKNNTVLEYNKKYQYFLNLFFFYIYNEIIVEIAKLKKATNNKLEQIHVQEDIQKSMEIIQSKEKQQLRKEIEINNIKKEDESGLPELSVGLDNMETDFFDSDKQISSHHDQQKESFKTQDYKSNIPNKNTDIEFKDKFFSSTANLDSFYHAKLMKTFTGHSGIVWSVDYSPFDNGRFLCSGSCDKTVCLWDVNASKLLKIFNGHSDYIRCVKFSPYHYHKYSRYIICSASIDETIRFWDFESKNESQILKGHNLGICSIQFSPFSNGQYLCSGSWDKTVRLWDIETLKLLQIFNGHTNRIWCVTFSPLQSNANVGIVGGSGYTICSGSSDDTIRLWDVGTAKELIDFKGHTDGVMSVKYLNENIICSGSVDKTIRLWDIRSKKDINVFKGHADDINCVDFPPFGSSCDGIGFSATNIICSGSWDNTIRFWDVRTNRQLHEIKGCDNDGGIDCLQFAPLKSKCDYSTTLCYGSLKGFIRMWE</sequence>
<dbReference type="PRINTS" id="PR00320">
    <property type="entry name" value="GPROTEINBRPT"/>
</dbReference>
<evidence type="ECO:0000259" key="8">
    <source>
        <dbReference type="Pfam" id="PF02176"/>
    </source>
</evidence>
<dbReference type="GO" id="GO:0008270">
    <property type="term" value="F:zinc ion binding"/>
    <property type="evidence" value="ECO:0007669"/>
    <property type="project" value="UniProtKB-KW"/>
</dbReference>
<evidence type="ECO:0000256" key="5">
    <source>
        <dbReference type="ARBA" id="ARBA00022833"/>
    </source>
</evidence>
<feature type="domain" description="TRAF-type" evidence="8">
    <location>
        <begin position="131"/>
        <end position="177"/>
    </location>
</feature>
<dbReference type="Proteomes" id="UP000023152">
    <property type="component" value="Unassembled WGS sequence"/>
</dbReference>
<feature type="repeat" description="WD" evidence="6">
    <location>
        <begin position="483"/>
        <end position="526"/>
    </location>
</feature>
<name>X6M7P5_RETFI</name>
<feature type="repeat" description="WD" evidence="6">
    <location>
        <begin position="527"/>
        <end position="580"/>
    </location>
</feature>
<dbReference type="InterPro" id="IPR013083">
    <property type="entry name" value="Znf_RING/FYVE/PHD"/>
</dbReference>
<dbReference type="InterPro" id="IPR019775">
    <property type="entry name" value="WD40_repeat_CS"/>
</dbReference>
<dbReference type="Gene3D" id="3.30.40.10">
    <property type="entry name" value="Zinc/RING finger domain, C3HC4 (zinc finger)"/>
    <property type="match status" value="1"/>
</dbReference>
<evidence type="ECO:0000313" key="9">
    <source>
        <dbReference type="EMBL" id="ETO09055.1"/>
    </source>
</evidence>
<evidence type="ECO:0000256" key="7">
    <source>
        <dbReference type="SAM" id="Coils"/>
    </source>
</evidence>
<dbReference type="AlphaFoldDB" id="X6M7P5"/>
<keyword evidence="5" id="KW-0862">Zinc</keyword>
<dbReference type="Pfam" id="PF02176">
    <property type="entry name" value="zf-TRAF"/>
    <property type="match status" value="1"/>
</dbReference>
<feature type="repeat" description="WD" evidence="6">
    <location>
        <begin position="435"/>
        <end position="482"/>
    </location>
</feature>
<keyword evidence="1 6" id="KW-0853">WD repeat</keyword>
<proteinExistence type="predicted"/>
<keyword evidence="3" id="KW-0677">Repeat</keyword>
<keyword evidence="4" id="KW-0863">Zinc-finger</keyword>
<dbReference type="SMART" id="SM00320">
    <property type="entry name" value="WD40"/>
    <property type="match status" value="7"/>
</dbReference>
<dbReference type="PANTHER" id="PTHR22847:SF637">
    <property type="entry name" value="WD REPEAT DOMAIN 5B"/>
    <property type="match status" value="1"/>
</dbReference>
<dbReference type="SUPFAM" id="SSF49599">
    <property type="entry name" value="TRAF domain-like"/>
    <property type="match status" value="1"/>
</dbReference>
<dbReference type="PROSITE" id="PS50294">
    <property type="entry name" value="WD_REPEATS_REGION"/>
    <property type="match status" value="4"/>
</dbReference>